<dbReference type="RefSeq" id="XP_021338617.1">
    <property type="nucleotide sequence ID" value="XM_021482054.1"/>
</dbReference>
<dbReference type="KEGG" id="bmic:BMR1_03g02425"/>
<proteinExistence type="predicted"/>
<dbReference type="PANTHER" id="PTHR15137:SF9">
    <property type="entry name" value="TRANSCRIPTION INITIATION FACTOR TFIID SUBUNIT 2"/>
    <property type="match status" value="1"/>
</dbReference>
<dbReference type="GO" id="GO:0006367">
    <property type="term" value="P:transcription initiation at RNA polymerase II promoter"/>
    <property type="evidence" value="ECO:0007669"/>
    <property type="project" value="TreeGrafter"/>
</dbReference>
<evidence type="ECO:0000313" key="3">
    <source>
        <dbReference type="Proteomes" id="UP000002899"/>
    </source>
</evidence>
<feature type="region of interest" description="Disordered" evidence="1">
    <location>
        <begin position="820"/>
        <end position="846"/>
    </location>
</feature>
<dbReference type="PANTHER" id="PTHR15137">
    <property type="entry name" value="TRANSCRIPTION INITIATION FACTOR TFIID"/>
    <property type="match status" value="1"/>
</dbReference>
<protein>
    <submittedName>
        <fullName evidence="2">Uncharacterized protein</fullName>
    </submittedName>
</protein>
<dbReference type="GO" id="GO:0005669">
    <property type="term" value="C:transcription factor TFIID complex"/>
    <property type="evidence" value="ECO:0007669"/>
    <property type="project" value="InterPro"/>
</dbReference>
<dbReference type="GO" id="GO:0000976">
    <property type="term" value="F:transcription cis-regulatory region binding"/>
    <property type="evidence" value="ECO:0007669"/>
    <property type="project" value="TreeGrafter"/>
</dbReference>
<dbReference type="EMBL" id="LN871598">
    <property type="protein sequence ID" value="SJK86460.1"/>
    <property type="molecule type" value="Genomic_DNA"/>
</dbReference>
<dbReference type="GO" id="GO:0016251">
    <property type="term" value="F:RNA polymerase II general transcription initiation factor activity"/>
    <property type="evidence" value="ECO:0007669"/>
    <property type="project" value="TreeGrafter"/>
</dbReference>
<sequence>MRQKITVSVDLERSIIYGETEIECGLGPVDLVVLAIPPLPNSSVYHQVTVNGKQAPFKCYYSVEENAPLHQVLGEKLDFREIYGKVASGTPSLLVIHNDGEAAGRVCVSFSYRLGGPPFKTHTWSLQPPGGRRRSYLCVFVGYNGRNRWSPWFPTVPPGSSNYLPMELELSVKALYATVSSLQPLFCEDCHGAPSPASNTGNTGNMGNMGNMDNTSGVPAQYRFSGTAYPHQLVMAVGDLSVSASRVRWSEADEASEVLLATMRGFEHLLEPTCKHLPRVLESCFMKQHKAFRAALAPFLQFPPFSNFQLLFCPLAPGMSWHGLQPLSARPEGLTTAAAAAFEEALSVSHYDTLGVSPRLINDDVYASGGLAILPLDCLFSPLDLRADPLIIEKKALVARAIYQIMTEAVQILPEFSSRDYYLKHMLQEIFLDAYIAADFGRGEQQLVRWAKREQFAILVQLHGDAYPLSVPWTSGAVPPAGAPPPDTIVSGGEISADEIESSACQRLKCLLVALVAEAIMAESAFVPESFFAIRLTTFLADMLSQGGSAGSPAGGSVKFWQQYLWSEIVGCYISAWNAKPQNFSPENQLPLSLKHNQRPLQQSPEHVQLFQLEESLMNLHRMHVSGTGCPQISLTLLLHLQRKGTAMDYFTFHIDQSPLEPPRGAPAAAAALGIAADGDSPEIYPLDPVDLVGRDGNFTLGFGYLGQDASEFSVGGGTLWDSVERIKEKHCLSGDDFSAEMVDCGLYPRKIIAEPVPVSGARFHGHPAHIAGHTGIGLLAASNDFCKIWPMDLAVDVFEDDGIRRQVLRVTKKDSLPKTFQLNPRAERGRKKAGPREAEGPGERECVAPGNKCPFIGFSSETDGKLVEWMRQYVTTRLHPEYRQLDNRSLVAKVCSKSRLPVLWTRADPQFALIGRLRRCQSPAMWEQQLLADNDVVGQMEAAMRMGGVGDVGGCVAAMGAVRSLIAAMSQHLWHPAVRSRAAFSLAQIYNAFSRRRRRLVAARPTGVPCPAGAQAGQGGSDGNGSESEDEFCPAPTPGAGSSTGPSQPRAVPTQSDNSLAQVDNVLCQVLRGFSNYFILHHTKALQTPPHASPAGGVGAWPMTTDNLEWPTECRFLASFLRALCLMRDFRDETPPEALELIMRFLDAASCYISSPPYPVLATYLISAIGALRIPAARGCSTETFEGFRATSSFGLFQRIVHLLRLDGLPESSRSCALLTRVYLRSIAAFPDCCEVPRIEDFIPLSHGAADPIIAGAAIAAIFKMVIMGRVVCCYGAHGTGSLSTLRTTDNERRRIIGLGMGFFSSLRLITFLEGAFGDCEIFRPFKSLMEVCVELYIFSPHVYATFPRSFGAGSPPPQQPELAGDTDLCKHFEEQVPDGREKIVFLGWSDSDLPCWDSFLSSLKATLLSKAIANDLEFSHLMALYEFFNGRDTCVQRGQMMDSIWVFLRRYGKGYTNSPLLVNSDCLPADWQHVALMAACALSDQRYLDLPWSQIQSKLRSHAYGVPMEFKADVVAAVRGFRNDPGLPEFERSFDAIWPVIIASFKKSVGRAQPAL</sequence>
<reference evidence="2 3" key="1">
    <citation type="journal article" date="2012" name="Nucleic Acids Res.">
        <title>Sequencing of the smallest Apicomplexan genome from the human pathogen Babesia microti.</title>
        <authorList>
            <person name="Cornillot E."/>
            <person name="Hadj-Kaddour K."/>
            <person name="Dassouli A."/>
            <person name="Noel B."/>
            <person name="Ranwez V."/>
            <person name="Vacherie B."/>
            <person name="Augagneur Y."/>
            <person name="Bres V."/>
            <person name="Duclos A."/>
            <person name="Randazzo S."/>
            <person name="Carcy B."/>
            <person name="Debierre-Grockiego F."/>
            <person name="Delbecq S."/>
            <person name="Moubri-Menage K."/>
            <person name="Shams-Eldin H."/>
            <person name="Usmani-Brown S."/>
            <person name="Bringaud F."/>
            <person name="Wincker P."/>
            <person name="Vivares C.P."/>
            <person name="Schwarz R.T."/>
            <person name="Schetters T.P."/>
            <person name="Krause P.J."/>
            <person name="Gorenflot A."/>
            <person name="Berry V."/>
            <person name="Barbe V."/>
            <person name="Ben Mamoun C."/>
        </authorList>
    </citation>
    <scope>NUCLEOTIDE SEQUENCE [LARGE SCALE GENOMIC DNA]</scope>
    <source>
        <strain evidence="2 3">RI</strain>
    </source>
</reference>
<dbReference type="VEuPathDB" id="PiroplasmaDB:BMR1_03g02425"/>
<feature type="region of interest" description="Disordered" evidence="1">
    <location>
        <begin position="1005"/>
        <end position="1057"/>
    </location>
</feature>
<dbReference type="Proteomes" id="UP000002899">
    <property type="component" value="Chromosome III"/>
</dbReference>
<reference evidence="2 3" key="3">
    <citation type="journal article" date="2016" name="Sci. Rep.">
        <title>Genome-wide diversity and gene expression profiling of Babesia microti isolates identify polymorphic genes that mediate host-pathogen interactions.</title>
        <authorList>
            <person name="Silva J.C."/>
            <person name="Cornillot E."/>
            <person name="McCracken C."/>
            <person name="Usmani-Brown S."/>
            <person name="Dwivedi A."/>
            <person name="Ifeonu O.O."/>
            <person name="Crabtree J."/>
            <person name="Gotia H.T."/>
            <person name="Virji A.Z."/>
            <person name="Reynes C."/>
            <person name="Colinge J."/>
            <person name="Kumar V."/>
            <person name="Lawres L."/>
            <person name="Pazzi J.E."/>
            <person name="Pablo J.V."/>
            <person name="Hung C."/>
            <person name="Brancato J."/>
            <person name="Kumari P."/>
            <person name="Orvis J."/>
            <person name="Tretina K."/>
            <person name="Chibucos M."/>
            <person name="Ott S."/>
            <person name="Sadzewicz L."/>
            <person name="Sengamalay N."/>
            <person name="Shetty A.C."/>
            <person name="Su Q."/>
            <person name="Tallon L."/>
            <person name="Fraser C.M."/>
            <person name="Frutos R."/>
            <person name="Molina D.M."/>
            <person name="Krause P.J."/>
            <person name="Ben Mamoun C."/>
        </authorList>
    </citation>
    <scope>NUCLEOTIDE SEQUENCE [LARGE SCALE GENOMIC DNA]</scope>
    <source>
        <strain evidence="2 3">RI</strain>
    </source>
</reference>
<feature type="compositionally biased region" description="Basic and acidic residues" evidence="1">
    <location>
        <begin position="835"/>
        <end position="846"/>
    </location>
</feature>
<evidence type="ECO:0000313" key="2">
    <source>
        <dbReference type="EMBL" id="SJK86460.1"/>
    </source>
</evidence>
<keyword evidence="3" id="KW-1185">Reference proteome</keyword>
<accession>A0A1R4ABV7</accession>
<dbReference type="InterPro" id="IPR037813">
    <property type="entry name" value="TAF2"/>
</dbReference>
<name>A0A1R4ABV7_BABMR</name>
<organism evidence="2 3">
    <name type="scientific">Babesia microti (strain RI)</name>
    <dbReference type="NCBI Taxonomy" id="1133968"/>
    <lineage>
        <taxon>Eukaryota</taxon>
        <taxon>Sar</taxon>
        <taxon>Alveolata</taxon>
        <taxon>Apicomplexa</taxon>
        <taxon>Aconoidasida</taxon>
        <taxon>Piroplasmida</taxon>
        <taxon>Babesiidae</taxon>
        <taxon>Babesia</taxon>
    </lineage>
</organism>
<dbReference type="OrthoDB" id="21449at2759"/>
<reference evidence="2 3" key="2">
    <citation type="journal article" date="2013" name="PLoS ONE">
        <title>Whole genome mapping and re-organization of the nuclear and mitochondrial genomes of Babesia microti isolates.</title>
        <authorList>
            <person name="Cornillot E."/>
            <person name="Dassouli A."/>
            <person name="Garg A."/>
            <person name="Pachikara N."/>
            <person name="Randazzo S."/>
            <person name="Depoix D."/>
            <person name="Carcy B."/>
            <person name="Delbecq S."/>
            <person name="Frutos R."/>
            <person name="Silva J.C."/>
            <person name="Sutton R."/>
            <person name="Krause P.J."/>
            <person name="Mamoun C.B."/>
        </authorList>
    </citation>
    <scope>NUCLEOTIDE SEQUENCE [LARGE SCALE GENOMIC DNA]</scope>
    <source>
        <strain evidence="2 3">RI</strain>
    </source>
</reference>
<dbReference type="GeneID" id="24425127"/>
<dbReference type="GO" id="GO:0003682">
    <property type="term" value="F:chromatin binding"/>
    <property type="evidence" value="ECO:0007669"/>
    <property type="project" value="TreeGrafter"/>
</dbReference>
<evidence type="ECO:0000256" key="1">
    <source>
        <dbReference type="SAM" id="MobiDB-lite"/>
    </source>
</evidence>
<feature type="compositionally biased region" description="Polar residues" evidence="1">
    <location>
        <begin position="1041"/>
        <end position="1057"/>
    </location>
</feature>